<feature type="transmembrane region" description="Helical" evidence="1">
    <location>
        <begin position="136"/>
        <end position="154"/>
    </location>
</feature>
<evidence type="ECO:0000256" key="1">
    <source>
        <dbReference type="SAM" id="Phobius"/>
    </source>
</evidence>
<feature type="transmembrane region" description="Helical" evidence="1">
    <location>
        <begin position="166"/>
        <end position="183"/>
    </location>
</feature>
<keyword evidence="1" id="KW-0472">Membrane</keyword>
<evidence type="ECO:0000313" key="4">
    <source>
        <dbReference type="Proteomes" id="UP000579281"/>
    </source>
</evidence>
<feature type="transmembrane region" description="Helical" evidence="1">
    <location>
        <begin position="239"/>
        <end position="257"/>
    </location>
</feature>
<keyword evidence="1" id="KW-0812">Transmembrane</keyword>
<evidence type="ECO:0000259" key="2">
    <source>
        <dbReference type="Pfam" id="PF02517"/>
    </source>
</evidence>
<feature type="transmembrane region" description="Helical" evidence="1">
    <location>
        <begin position="54"/>
        <end position="73"/>
    </location>
</feature>
<dbReference type="EMBL" id="JACHEN010000016">
    <property type="protein sequence ID" value="MBB6216593.1"/>
    <property type="molecule type" value="Genomic_DNA"/>
</dbReference>
<dbReference type="InterPro" id="IPR052710">
    <property type="entry name" value="CAAX_protease"/>
</dbReference>
<dbReference type="AlphaFoldDB" id="A0A841KT74"/>
<feature type="transmembrane region" description="Helical" evidence="1">
    <location>
        <begin position="213"/>
        <end position="233"/>
    </location>
</feature>
<dbReference type="Pfam" id="PF02517">
    <property type="entry name" value="Rce1-like"/>
    <property type="match status" value="1"/>
</dbReference>
<keyword evidence="1" id="KW-1133">Transmembrane helix</keyword>
<sequence length="271" mass="30908">MKKYLKMVGNILLYTLIYFFLQLATGLIMGIGYTMKYIGTLTEMEVQDKLSQDIYIGIAFAAICATTIYILLLRKKEETFLQKCRFQKEGLEKSLYVLLTSIGLSAVSSSFVLLSYEKFESYEEVSQNINDGLSTFIGMMCIIILIPIFEEILFRGLVMSELKKQIPVSLSIIIQAVIFAIYHGNPLQGIYTFVLGIALGAIYQWSNNLWLPILLHVTYNLLGTLIFPVLLYYTEPYAWAYMIGGLILLILSMTFLYKKRKLSLPIEVPIE</sequence>
<comment type="caution">
    <text evidence="3">The sequence shown here is derived from an EMBL/GenBank/DDBJ whole genome shotgun (WGS) entry which is preliminary data.</text>
</comment>
<keyword evidence="4" id="KW-1185">Reference proteome</keyword>
<gene>
    <name evidence="3" type="ORF">HNQ80_002697</name>
</gene>
<feature type="transmembrane region" description="Helical" evidence="1">
    <location>
        <begin position="94"/>
        <end position="116"/>
    </location>
</feature>
<organism evidence="3 4">
    <name type="scientific">Anaerosolibacter carboniphilus</name>
    <dbReference type="NCBI Taxonomy" id="1417629"/>
    <lineage>
        <taxon>Bacteria</taxon>
        <taxon>Bacillati</taxon>
        <taxon>Bacillota</taxon>
        <taxon>Clostridia</taxon>
        <taxon>Peptostreptococcales</taxon>
        <taxon>Thermotaleaceae</taxon>
        <taxon>Anaerosolibacter</taxon>
    </lineage>
</organism>
<dbReference type="PANTHER" id="PTHR36435">
    <property type="entry name" value="SLR1288 PROTEIN"/>
    <property type="match status" value="1"/>
</dbReference>
<proteinExistence type="predicted"/>
<protein>
    <recommendedName>
        <fullName evidence="2">CAAX prenyl protease 2/Lysostaphin resistance protein A-like domain-containing protein</fullName>
    </recommendedName>
</protein>
<dbReference type="RefSeq" id="WP_184311123.1">
    <property type="nucleotide sequence ID" value="NZ_JACHEN010000016.1"/>
</dbReference>
<evidence type="ECO:0000313" key="3">
    <source>
        <dbReference type="EMBL" id="MBB6216593.1"/>
    </source>
</evidence>
<dbReference type="GO" id="GO:0004175">
    <property type="term" value="F:endopeptidase activity"/>
    <property type="evidence" value="ECO:0007669"/>
    <property type="project" value="UniProtKB-ARBA"/>
</dbReference>
<dbReference type="InterPro" id="IPR003675">
    <property type="entry name" value="Rce1/LyrA-like_dom"/>
</dbReference>
<dbReference type="PANTHER" id="PTHR36435:SF1">
    <property type="entry name" value="CAAX AMINO TERMINAL PROTEASE FAMILY PROTEIN"/>
    <property type="match status" value="1"/>
</dbReference>
<feature type="transmembrane region" description="Helical" evidence="1">
    <location>
        <begin position="189"/>
        <end position="206"/>
    </location>
</feature>
<name>A0A841KT74_9FIRM</name>
<feature type="domain" description="CAAX prenyl protease 2/Lysostaphin resistance protein A-like" evidence="2">
    <location>
        <begin position="135"/>
        <end position="222"/>
    </location>
</feature>
<reference evidence="3 4" key="1">
    <citation type="submission" date="2020-08" db="EMBL/GenBank/DDBJ databases">
        <title>Genomic Encyclopedia of Type Strains, Phase IV (KMG-IV): sequencing the most valuable type-strain genomes for metagenomic binning, comparative biology and taxonomic classification.</title>
        <authorList>
            <person name="Goeker M."/>
        </authorList>
    </citation>
    <scope>NUCLEOTIDE SEQUENCE [LARGE SCALE GENOMIC DNA]</scope>
    <source>
        <strain evidence="3 4">DSM 103526</strain>
    </source>
</reference>
<dbReference type="Proteomes" id="UP000579281">
    <property type="component" value="Unassembled WGS sequence"/>
</dbReference>
<dbReference type="GO" id="GO:0080120">
    <property type="term" value="P:CAAX-box protein maturation"/>
    <property type="evidence" value="ECO:0007669"/>
    <property type="project" value="UniProtKB-ARBA"/>
</dbReference>
<feature type="transmembrane region" description="Helical" evidence="1">
    <location>
        <begin position="12"/>
        <end position="34"/>
    </location>
</feature>
<accession>A0A841KT74</accession>